<dbReference type="VEuPathDB" id="FungiDB:PAAG_11848"/>
<proteinExistence type="predicted"/>
<dbReference type="HOGENOM" id="CLU_2794610_0_0_1"/>
<dbReference type="RefSeq" id="XP_015702913.1">
    <property type="nucleotide sequence ID" value="XM_015847425.1"/>
</dbReference>
<evidence type="ECO:0000313" key="2">
    <source>
        <dbReference type="Proteomes" id="UP000002059"/>
    </source>
</evidence>
<name>A0A0A2V5F5_PARBA</name>
<dbReference type="GeneID" id="26970708"/>
<keyword evidence="2" id="KW-1185">Reference proteome</keyword>
<organism evidence="1 2">
    <name type="scientific">Paracoccidioides lutzii (strain ATCC MYA-826 / Pb01)</name>
    <name type="common">Paracoccidioides brasiliensis</name>
    <dbReference type="NCBI Taxonomy" id="502779"/>
    <lineage>
        <taxon>Eukaryota</taxon>
        <taxon>Fungi</taxon>
        <taxon>Dikarya</taxon>
        <taxon>Ascomycota</taxon>
        <taxon>Pezizomycotina</taxon>
        <taxon>Eurotiomycetes</taxon>
        <taxon>Eurotiomycetidae</taxon>
        <taxon>Onygenales</taxon>
        <taxon>Ajellomycetaceae</taxon>
        <taxon>Paracoccidioides</taxon>
    </lineage>
</organism>
<dbReference type="EMBL" id="KN294002">
    <property type="protein sequence ID" value="KGQ01385.1"/>
    <property type="molecule type" value="Genomic_DNA"/>
</dbReference>
<dbReference type="KEGG" id="pbl:PAAG_11848"/>
<protein>
    <submittedName>
        <fullName evidence="1">Uncharacterized protein</fullName>
    </submittedName>
</protein>
<accession>A0A0A2V5F5</accession>
<reference evidence="1 2" key="1">
    <citation type="journal article" date="2011" name="PLoS Genet.">
        <title>Comparative genomic analysis of human fungal pathogens causing paracoccidioidomycosis.</title>
        <authorList>
            <person name="Desjardins C.A."/>
            <person name="Champion M.D."/>
            <person name="Holder J.W."/>
            <person name="Muszewska A."/>
            <person name="Goldberg J."/>
            <person name="Bailao A.M."/>
            <person name="Brigido M.M."/>
            <person name="Ferreira M.E."/>
            <person name="Garcia A.M."/>
            <person name="Grynberg M."/>
            <person name="Gujja S."/>
            <person name="Heiman D.I."/>
            <person name="Henn M.R."/>
            <person name="Kodira C.D."/>
            <person name="Leon-Narvaez H."/>
            <person name="Longo L.V."/>
            <person name="Ma L.J."/>
            <person name="Malavazi I."/>
            <person name="Matsuo A.L."/>
            <person name="Morais F.V."/>
            <person name="Pereira M."/>
            <person name="Rodriguez-Brito S."/>
            <person name="Sakthikumar S."/>
            <person name="Salem-Izacc S.M."/>
            <person name="Sykes S.M."/>
            <person name="Teixeira M.M."/>
            <person name="Vallejo M.C."/>
            <person name="Walter M.E."/>
            <person name="Yandava C."/>
            <person name="Young S."/>
            <person name="Zeng Q."/>
            <person name="Zucker J."/>
            <person name="Felipe M.S."/>
            <person name="Goldman G.H."/>
            <person name="Haas B.J."/>
            <person name="McEwen J.G."/>
            <person name="Nino-Vega G."/>
            <person name="Puccia R."/>
            <person name="San-Blas G."/>
            <person name="Soares C.M."/>
            <person name="Birren B.W."/>
            <person name="Cuomo C.A."/>
        </authorList>
    </citation>
    <scope>NUCLEOTIDE SEQUENCE [LARGE SCALE GENOMIC DNA]</scope>
    <source>
        <strain evidence="2">ATCC MYA-826 / Pb01</strain>
    </source>
</reference>
<evidence type="ECO:0000313" key="1">
    <source>
        <dbReference type="EMBL" id="KGQ01385.1"/>
    </source>
</evidence>
<dbReference type="AlphaFoldDB" id="A0A0A2V5F5"/>
<dbReference type="Proteomes" id="UP000002059">
    <property type="component" value="Partially assembled WGS sequence"/>
</dbReference>
<gene>
    <name evidence="1" type="ORF">PAAG_11848</name>
</gene>
<sequence length="68" mass="7469">MAQAENTAAGSNNSSNIQNILACEGQSKGHRGYQMSEHSNSDLSICLECEHHHSRLYWTVSSNSTSEE</sequence>